<accession>A0AAJ0HSQ0</accession>
<dbReference type="Gene3D" id="1.10.630.10">
    <property type="entry name" value="Cytochrome P450"/>
    <property type="match status" value="1"/>
</dbReference>
<reference evidence="6" key="2">
    <citation type="submission" date="2023-06" db="EMBL/GenBank/DDBJ databases">
        <authorList>
            <consortium name="Lawrence Berkeley National Laboratory"/>
            <person name="Haridas S."/>
            <person name="Hensen N."/>
            <person name="Bonometti L."/>
            <person name="Westerberg I."/>
            <person name="Brannstrom I.O."/>
            <person name="Guillou S."/>
            <person name="Cros-Aarteil S."/>
            <person name="Calhoun S."/>
            <person name="Kuo A."/>
            <person name="Mondo S."/>
            <person name="Pangilinan J."/>
            <person name="Riley R."/>
            <person name="Labutti K."/>
            <person name="Andreopoulos B."/>
            <person name="Lipzen A."/>
            <person name="Chen C."/>
            <person name="Yanf M."/>
            <person name="Daum C."/>
            <person name="Ng V."/>
            <person name="Clum A."/>
            <person name="Steindorff A."/>
            <person name="Ohm R."/>
            <person name="Martin F."/>
            <person name="Silar P."/>
            <person name="Natvig D."/>
            <person name="Lalanne C."/>
            <person name="Gautier V."/>
            <person name="Ament-Velasquez S.L."/>
            <person name="Kruys A."/>
            <person name="Hutchinson M.I."/>
            <person name="Powell A.J."/>
            <person name="Barry K."/>
            <person name="Miller A.N."/>
            <person name="Grigoriev I.V."/>
            <person name="Debuchy R."/>
            <person name="Gladieux P."/>
            <person name="Thoren M.H."/>
            <person name="Johannesson H."/>
        </authorList>
    </citation>
    <scope>NUCLEOTIDE SEQUENCE</scope>
    <source>
        <strain evidence="6">CBS 955.72</strain>
    </source>
</reference>
<dbReference type="CDD" id="cd11058">
    <property type="entry name" value="CYP60B-like"/>
    <property type="match status" value="1"/>
</dbReference>
<dbReference type="GO" id="GO:0005506">
    <property type="term" value="F:iron ion binding"/>
    <property type="evidence" value="ECO:0007669"/>
    <property type="project" value="InterPro"/>
</dbReference>
<name>A0AAJ0HSQ0_9PEZI</name>
<feature type="binding site" description="axial binding residue" evidence="4">
    <location>
        <position position="457"/>
    </location>
    <ligand>
        <name>heme</name>
        <dbReference type="ChEBI" id="CHEBI:30413"/>
    </ligand>
    <ligandPart>
        <name>Fe</name>
        <dbReference type="ChEBI" id="CHEBI:18248"/>
    </ligandPart>
</feature>
<keyword evidence="3 4" id="KW-0408">Iron</keyword>
<keyword evidence="7" id="KW-1185">Reference proteome</keyword>
<dbReference type="Pfam" id="PF00067">
    <property type="entry name" value="p450"/>
    <property type="match status" value="1"/>
</dbReference>
<sequence>MDSFVGNLSLTNRALLVAILVILTRPLFLSIYNLVWHPLSPIPGRKTWAASRLPFIWALIRGKIVQEIEDMHRRYGPIVRVAPNEVAYAHPDAWNDILQAKAGHLPFPKDPTWWAPMPGVAPGLVTALDHYLHAAIRRQLSPGFSSRALTIQEGVVHQYVDLLVQRWRETIALGHGETEVDVMRWFNYLTFDILGDLAFAESFECLQRSEYHRWISLIFDNLKFNGAMISARFYPMVGSMLARLIPASLSKAQKEHAQLVVDKVRRRLENTSQRLDFMSTIQTTIQNSDRKGGKGLPLNIVHSTFAEVAIAGSETTAMALSAALNLLIHNVDKMEVLVREIRGKFRGYDEITVQAVRDMVYLNAFLNEVLRLCPPVPWMPPRRAPEGGGMVCGKWLPGGTRVSITFTSMHREPTSFQAPSSFCPERWLPEAIENPNSPFYNDKRHAFQPFTIGPHSCIGQNLAWAEMRVALAKVLWTFDVAAPKDEKKWVVWESLRTFLLIEKKPIGVVVKLRAD</sequence>
<dbReference type="PANTHER" id="PTHR24305:SF199">
    <property type="entry name" value="P450, PUTATIVE (EUROFUNG)-RELATED"/>
    <property type="match status" value="1"/>
</dbReference>
<evidence type="ECO:0000256" key="3">
    <source>
        <dbReference type="ARBA" id="ARBA00023004"/>
    </source>
</evidence>
<comment type="cofactor">
    <cofactor evidence="4">
        <name>heme</name>
        <dbReference type="ChEBI" id="CHEBI:30413"/>
    </cofactor>
</comment>
<dbReference type="AlphaFoldDB" id="A0AAJ0HSQ0"/>
<dbReference type="InterPro" id="IPR036396">
    <property type="entry name" value="Cyt_P450_sf"/>
</dbReference>
<organism evidence="6 7">
    <name type="scientific">Lasiosphaeria hispida</name>
    <dbReference type="NCBI Taxonomy" id="260671"/>
    <lineage>
        <taxon>Eukaryota</taxon>
        <taxon>Fungi</taxon>
        <taxon>Dikarya</taxon>
        <taxon>Ascomycota</taxon>
        <taxon>Pezizomycotina</taxon>
        <taxon>Sordariomycetes</taxon>
        <taxon>Sordariomycetidae</taxon>
        <taxon>Sordariales</taxon>
        <taxon>Lasiosphaeriaceae</taxon>
        <taxon>Lasiosphaeria</taxon>
    </lineage>
</organism>
<dbReference type="PANTHER" id="PTHR24305">
    <property type="entry name" value="CYTOCHROME P450"/>
    <property type="match status" value="1"/>
</dbReference>
<gene>
    <name evidence="6" type="ORF">B0T25DRAFT_536197</name>
</gene>
<dbReference type="SUPFAM" id="SSF48264">
    <property type="entry name" value="Cytochrome P450"/>
    <property type="match status" value="1"/>
</dbReference>
<keyword evidence="5" id="KW-0812">Transmembrane</keyword>
<dbReference type="GO" id="GO:0004497">
    <property type="term" value="F:monooxygenase activity"/>
    <property type="evidence" value="ECO:0007669"/>
    <property type="project" value="InterPro"/>
</dbReference>
<proteinExistence type="predicted"/>
<comment type="caution">
    <text evidence="6">The sequence shown here is derived from an EMBL/GenBank/DDBJ whole genome shotgun (WGS) entry which is preliminary data.</text>
</comment>
<dbReference type="Proteomes" id="UP001275084">
    <property type="component" value="Unassembled WGS sequence"/>
</dbReference>
<dbReference type="GO" id="GO:0020037">
    <property type="term" value="F:heme binding"/>
    <property type="evidence" value="ECO:0007669"/>
    <property type="project" value="InterPro"/>
</dbReference>
<dbReference type="PRINTS" id="PR00385">
    <property type="entry name" value="P450"/>
</dbReference>
<keyword evidence="5" id="KW-1133">Transmembrane helix</keyword>
<dbReference type="EMBL" id="JAUIQD010000002">
    <property type="protein sequence ID" value="KAK3360693.1"/>
    <property type="molecule type" value="Genomic_DNA"/>
</dbReference>
<dbReference type="InterPro" id="IPR001128">
    <property type="entry name" value="Cyt_P450"/>
</dbReference>
<keyword evidence="2 4" id="KW-0479">Metal-binding</keyword>
<dbReference type="PRINTS" id="PR00463">
    <property type="entry name" value="EP450I"/>
</dbReference>
<evidence type="ECO:0000256" key="4">
    <source>
        <dbReference type="PIRSR" id="PIRSR602401-1"/>
    </source>
</evidence>
<keyword evidence="1 4" id="KW-0349">Heme</keyword>
<evidence type="ECO:0000313" key="7">
    <source>
        <dbReference type="Proteomes" id="UP001275084"/>
    </source>
</evidence>
<dbReference type="GO" id="GO:0016705">
    <property type="term" value="F:oxidoreductase activity, acting on paired donors, with incorporation or reduction of molecular oxygen"/>
    <property type="evidence" value="ECO:0007669"/>
    <property type="project" value="InterPro"/>
</dbReference>
<dbReference type="InterPro" id="IPR002401">
    <property type="entry name" value="Cyt_P450_E_grp-I"/>
</dbReference>
<evidence type="ECO:0000313" key="6">
    <source>
        <dbReference type="EMBL" id="KAK3360693.1"/>
    </source>
</evidence>
<reference evidence="6" key="1">
    <citation type="journal article" date="2023" name="Mol. Phylogenet. Evol.">
        <title>Genome-scale phylogeny and comparative genomics of the fungal order Sordariales.</title>
        <authorList>
            <person name="Hensen N."/>
            <person name="Bonometti L."/>
            <person name="Westerberg I."/>
            <person name="Brannstrom I.O."/>
            <person name="Guillou S."/>
            <person name="Cros-Aarteil S."/>
            <person name="Calhoun S."/>
            <person name="Haridas S."/>
            <person name="Kuo A."/>
            <person name="Mondo S."/>
            <person name="Pangilinan J."/>
            <person name="Riley R."/>
            <person name="LaButti K."/>
            <person name="Andreopoulos B."/>
            <person name="Lipzen A."/>
            <person name="Chen C."/>
            <person name="Yan M."/>
            <person name="Daum C."/>
            <person name="Ng V."/>
            <person name="Clum A."/>
            <person name="Steindorff A."/>
            <person name="Ohm R.A."/>
            <person name="Martin F."/>
            <person name="Silar P."/>
            <person name="Natvig D.O."/>
            <person name="Lalanne C."/>
            <person name="Gautier V."/>
            <person name="Ament-Velasquez S.L."/>
            <person name="Kruys A."/>
            <person name="Hutchinson M.I."/>
            <person name="Powell A.J."/>
            <person name="Barry K."/>
            <person name="Miller A.N."/>
            <person name="Grigoriev I.V."/>
            <person name="Debuchy R."/>
            <person name="Gladieux P."/>
            <person name="Hiltunen Thoren M."/>
            <person name="Johannesson H."/>
        </authorList>
    </citation>
    <scope>NUCLEOTIDE SEQUENCE</scope>
    <source>
        <strain evidence="6">CBS 955.72</strain>
    </source>
</reference>
<protein>
    <submittedName>
        <fullName evidence="6">Cytochrome P450</fullName>
    </submittedName>
</protein>
<evidence type="ECO:0000256" key="1">
    <source>
        <dbReference type="ARBA" id="ARBA00022617"/>
    </source>
</evidence>
<dbReference type="InterPro" id="IPR050121">
    <property type="entry name" value="Cytochrome_P450_monoxygenase"/>
</dbReference>
<evidence type="ECO:0000256" key="5">
    <source>
        <dbReference type="SAM" id="Phobius"/>
    </source>
</evidence>
<feature type="transmembrane region" description="Helical" evidence="5">
    <location>
        <begin position="14"/>
        <end position="36"/>
    </location>
</feature>
<evidence type="ECO:0000256" key="2">
    <source>
        <dbReference type="ARBA" id="ARBA00022723"/>
    </source>
</evidence>
<keyword evidence="5" id="KW-0472">Membrane</keyword>